<reference evidence="2 3" key="1">
    <citation type="submission" date="2024-03" db="EMBL/GenBank/DDBJ databases">
        <title>Adaptation during the transition from Ophiocordyceps entomopathogen to insect associate is accompanied by gene loss and intensified selection.</title>
        <authorList>
            <person name="Ward C.M."/>
            <person name="Onetto C.A."/>
            <person name="Borneman A.R."/>
        </authorList>
    </citation>
    <scope>NUCLEOTIDE SEQUENCE [LARGE SCALE GENOMIC DNA]</scope>
    <source>
        <strain evidence="2">AWRI1</strain>
        <tissue evidence="2">Single Adult Female</tissue>
    </source>
</reference>
<feature type="compositionally biased region" description="Acidic residues" evidence="1">
    <location>
        <begin position="77"/>
        <end position="113"/>
    </location>
</feature>
<evidence type="ECO:0000313" key="2">
    <source>
        <dbReference type="EMBL" id="KAK7576174.1"/>
    </source>
</evidence>
<feature type="region of interest" description="Disordered" evidence="1">
    <location>
        <begin position="931"/>
        <end position="962"/>
    </location>
</feature>
<feature type="compositionally biased region" description="Low complexity" evidence="1">
    <location>
        <begin position="674"/>
        <end position="689"/>
    </location>
</feature>
<feature type="region of interest" description="Disordered" evidence="1">
    <location>
        <begin position="579"/>
        <end position="630"/>
    </location>
</feature>
<gene>
    <name evidence="2" type="ORF">V9T40_012460</name>
</gene>
<feature type="region of interest" description="Disordered" evidence="1">
    <location>
        <begin position="176"/>
        <end position="202"/>
    </location>
</feature>
<dbReference type="Proteomes" id="UP001367676">
    <property type="component" value="Unassembled WGS sequence"/>
</dbReference>
<dbReference type="EMBL" id="JBBCAQ010000036">
    <property type="protein sequence ID" value="KAK7576174.1"/>
    <property type="molecule type" value="Genomic_DNA"/>
</dbReference>
<feature type="region of interest" description="Disordered" evidence="1">
    <location>
        <begin position="649"/>
        <end position="753"/>
    </location>
</feature>
<feature type="compositionally biased region" description="Pro residues" evidence="1">
    <location>
        <begin position="831"/>
        <end position="840"/>
    </location>
</feature>
<feature type="compositionally biased region" description="Basic and acidic residues" evidence="1">
    <location>
        <begin position="306"/>
        <end position="315"/>
    </location>
</feature>
<evidence type="ECO:0000313" key="3">
    <source>
        <dbReference type="Proteomes" id="UP001367676"/>
    </source>
</evidence>
<protein>
    <submittedName>
        <fullName evidence="2">Uncharacterized protein</fullName>
    </submittedName>
</protein>
<feature type="region of interest" description="Disordered" evidence="1">
    <location>
        <begin position="786"/>
        <end position="888"/>
    </location>
</feature>
<feature type="region of interest" description="Disordered" evidence="1">
    <location>
        <begin position="49"/>
        <end position="128"/>
    </location>
</feature>
<comment type="caution">
    <text evidence="2">The sequence shown here is derived from an EMBL/GenBank/DDBJ whole genome shotgun (WGS) entry which is preliminary data.</text>
</comment>
<proteinExistence type="predicted"/>
<feature type="compositionally biased region" description="Basic and acidic residues" evidence="1">
    <location>
        <begin position="649"/>
        <end position="661"/>
    </location>
</feature>
<feature type="compositionally biased region" description="Polar residues" evidence="1">
    <location>
        <begin position="118"/>
        <end position="128"/>
    </location>
</feature>
<accession>A0AAN9T8Q6</accession>
<name>A0AAN9T8Q6_9HEMI</name>
<feature type="compositionally biased region" description="Low complexity" evidence="1">
    <location>
        <begin position="189"/>
        <end position="202"/>
    </location>
</feature>
<feature type="compositionally biased region" description="Polar residues" evidence="1">
    <location>
        <begin position="690"/>
        <end position="706"/>
    </location>
</feature>
<organism evidence="2 3">
    <name type="scientific">Parthenolecanium corni</name>
    <dbReference type="NCBI Taxonomy" id="536013"/>
    <lineage>
        <taxon>Eukaryota</taxon>
        <taxon>Metazoa</taxon>
        <taxon>Ecdysozoa</taxon>
        <taxon>Arthropoda</taxon>
        <taxon>Hexapoda</taxon>
        <taxon>Insecta</taxon>
        <taxon>Pterygota</taxon>
        <taxon>Neoptera</taxon>
        <taxon>Paraneoptera</taxon>
        <taxon>Hemiptera</taxon>
        <taxon>Sternorrhyncha</taxon>
        <taxon>Coccoidea</taxon>
        <taxon>Coccidae</taxon>
        <taxon>Parthenolecanium</taxon>
    </lineage>
</organism>
<sequence length="1070" mass="114161">MVDAACSTNVLLETILEETSDDLRSETSESDYNSGLLTDSVSTVIHVPSYEKNHKGGRNSCWNGRKSGTEINTDPGVQDDDDEDDFTDEEEEEEDEAEEEDITNESDDDDSDEPVERNASSDGFPSRTNSLLQFENLEKHYESIFQTQRPTVDGHEFLGSPVPRAWRFKSSSQPENLNHLEDIDDDNDSSSLSSTCSSSSSSLLSSDEILSSSHSSRYDSLSRRLSLRSFRSIDSLTSLQQKHEKEQELLHTAELSQSLNDNLSRIESQPADEIPVPARGLYKTMECLSEIPAIYCNEVATVAKKDETKDPEHVCHQQAAKTRRSTENLSEDSGFGDHITKESSSSSSSKNICEGYVETSEEQKVPTEAAHSLVEQRDVDSGDQNTSKEGPAPPLPPPPSFVEGGEETDAIFSSSAGGGGASGSCWQSDPNLLNTTFVIDDGARSDVAWCDGADASDECPVNADDPTMASRLTVASTPNLYHEDDYDDDDEPKYHYRGGTSDCRLGADSTVSLSRVYSLKRINFVSESELSAAPSGGRGSNVQIMTSFVSLTNGATANGKGVHFCPVVAEVNWRDSFSSSSEDEELGHGVGGYDAAAPPSPLSRERLSSRSAPDVSLEATPPREREFSPPLDELVERLLCDSISRRNDKELEQRAQQRARLDLITSPPPRRGGAAASSVANNNSDESASLNESTSTWSSPNSTHASYHSAALRGAMDSSSDGAAGDLLRGGAAASGGGGEKSPATKSSPVGKLGGFLQRFSLKRLSGRKSKKKAAAAAAAAPPVVVGVLPKSGGGGEATSRIIPLTGDPEDGVSEVRGENHPRGSVVSSKPPLPPAPPPTGAARRRPSEAECAPQRGGGSAQSSVDGAARHTVQHQQPRQYSPEQGVDSHTPIMLRKTAASAACIDRRSPSSPHRVDCGLLETDIDSNVTLSTSNVSSNGSAGGHHGGNVSSSPANNKKSRSLLNLDNGRLSLLPSAAKTSLGGATDAMKAAGGSPHHGCNDYRAKSMEFLLDKENQAAVKVSEPTFFKYAFMARLWLPLVGAVVGNDFCEEWFDLISVITSLMLHESVV</sequence>
<feature type="compositionally biased region" description="Low complexity" evidence="1">
    <location>
        <begin position="931"/>
        <end position="940"/>
    </location>
</feature>
<evidence type="ECO:0000256" key="1">
    <source>
        <dbReference type="SAM" id="MobiDB-lite"/>
    </source>
</evidence>
<feature type="region of interest" description="Disordered" evidence="1">
    <location>
        <begin position="306"/>
        <end position="425"/>
    </location>
</feature>
<feature type="compositionally biased region" description="Pro residues" evidence="1">
    <location>
        <begin position="391"/>
        <end position="400"/>
    </location>
</feature>
<dbReference type="AlphaFoldDB" id="A0AAN9T8Q6"/>
<keyword evidence="3" id="KW-1185">Reference proteome</keyword>
<feature type="compositionally biased region" description="Polar residues" evidence="1">
    <location>
        <begin position="874"/>
        <end position="883"/>
    </location>
</feature>
<feature type="compositionally biased region" description="Low complexity" evidence="1">
    <location>
        <begin position="720"/>
        <end position="732"/>
    </location>
</feature>